<accession>A0A059Q2U0</accession>
<evidence type="ECO:0000313" key="4">
    <source>
        <dbReference type="EMBL" id="AGT16421.1"/>
    </source>
</evidence>
<dbReference type="InterPro" id="IPR005202">
    <property type="entry name" value="TF_GRAS"/>
</dbReference>
<dbReference type="PROSITE" id="PS50985">
    <property type="entry name" value="GRAS"/>
    <property type="match status" value="1"/>
</dbReference>
<keyword evidence="1" id="KW-0805">Transcription regulation</keyword>
<protein>
    <submittedName>
        <fullName evidence="4">Uncharacterized protein</fullName>
    </submittedName>
</protein>
<evidence type="ECO:0000256" key="1">
    <source>
        <dbReference type="ARBA" id="ARBA00023015"/>
    </source>
</evidence>
<comment type="similarity">
    <text evidence="3">Belongs to the GRAS family.</text>
</comment>
<dbReference type="Pfam" id="PF03514">
    <property type="entry name" value="GRAS"/>
    <property type="match status" value="1"/>
</dbReference>
<feature type="region of interest" description="SAW" evidence="3">
    <location>
        <begin position="421"/>
        <end position="512"/>
    </location>
</feature>
<evidence type="ECO:0000256" key="2">
    <source>
        <dbReference type="ARBA" id="ARBA00023163"/>
    </source>
</evidence>
<keyword evidence="2" id="KW-0804">Transcription</keyword>
<proteinExistence type="inferred from homology"/>
<feature type="short sequence motif" description="VHIID" evidence="3">
    <location>
        <begin position="199"/>
        <end position="203"/>
    </location>
</feature>
<dbReference type="PANTHER" id="PTHR31636">
    <property type="entry name" value="OSJNBA0084A10.13 PROTEIN-RELATED"/>
    <property type="match status" value="1"/>
</dbReference>
<gene>
    <name evidence="4" type="ORF">SHCRBa_145_O09_F_30</name>
</gene>
<evidence type="ECO:0000256" key="3">
    <source>
        <dbReference type="PROSITE-ProRule" id="PRU01191"/>
    </source>
</evidence>
<dbReference type="AlphaFoldDB" id="A0A059Q2U0"/>
<dbReference type="EMBL" id="KF184878">
    <property type="protein sequence ID" value="AGT16421.1"/>
    <property type="molecule type" value="Genomic_DNA"/>
</dbReference>
<name>A0A059Q2U0_9POAL</name>
<comment type="caution">
    <text evidence="3">Lacks conserved residue(s) required for the propagation of feature annotation.</text>
</comment>
<sequence length="515" mass="54713">MNLTLSLAINGGGTGTTKKRKLLRDSVVVDDVMSRDGGDHSRVARLLQARERMTAKLEADDDPRVAAAATDDGGGGLRLMHLLLSSVAAAESGAAHAAAAALHEVCRRASFRGGDPAQRVAAYFADALASSRLVRSSSSSPAAAAATAAASPPTPTPTRAERFLSYTMFYQASPIYQLAHFTANQAIVEAFESGGRRRLHVVDFDVSYGFQWPSLIQSLSHAAAAAASTSTTSSSSHDGAGAGDRYCTEPVSLRITGLGTSPDELRQTQARLARFASGCPNLRFEFEGIVVNDDGPDSDRRRERIKVDDDATVVVNLVFPAAAQSSMTSSTREEACSTLLARIRSLNPSLVFLVEKDGGGGGGGNATSRGRRSSVLPPFTASLRYFAAVFDSLHECLPADSAKRLAIERNHLGTEISDAMACLADYNNDYGGGGDDHVAEPTASWKQMMERAGFERVELSSRTVSQAKLLLKMKSGGCGGGGFRVMMEGEGGRAMSLGWRDRAQLITATGWRRRR</sequence>
<organism evidence="4">
    <name type="scientific">Saccharum hybrid cultivar R570</name>
    <dbReference type="NCBI Taxonomy" id="131158"/>
    <lineage>
        <taxon>Eukaryota</taxon>
        <taxon>Viridiplantae</taxon>
        <taxon>Streptophyta</taxon>
        <taxon>Embryophyta</taxon>
        <taxon>Tracheophyta</taxon>
        <taxon>Spermatophyta</taxon>
        <taxon>Magnoliopsida</taxon>
        <taxon>Liliopsida</taxon>
        <taxon>Poales</taxon>
        <taxon>Poaceae</taxon>
        <taxon>PACMAD clade</taxon>
        <taxon>Panicoideae</taxon>
        <taxon>Andropogonodae</taxon>
        <taxon>Andropogoneae</taxon>
        <taxon>Saccharinae</taxon>
        <taxon>Saccharum</taxon>
        <taxon>Saccharum officinarum species complex</taxon>
    </lineage>
</organism>
<reference evidence="4" key="1">
    <citation type="submission" date="2013-05" db="EMBL/GenBank/DDBJ databases">
        <title>Building the sugarcane genome for biotechnology and identifying evolutionary trends.</title>
        <authorList>
            <person name="De Setta N."/>
            <person name="Monteiro-Vitorello C.B."/>
            <person name="Metcalfe C.J."/>
            <person name="Cruz G.M.Q."/>
            <person name="Del Bem L.E."/>
            <person name="Vicentini R."/>
            <person name="Nogueira F.T.S."/>
            <person name="Campos R.A."/>
            <person name="Nunes S.L."/>
            <person name="Turrini P.C.G."/>
            <person name="Vieira A.P."/>
            <person name="Cruz E.A.O."/>
            <person name="Correa T.C.S."/>
            <person name="Hotta C.T."/>
            <person name="de Mello-Varani A."/>
            <person name="Vautrin S."/>
            <person name="Trindade A.S."/>
            <person name="Vilela M.M."/>
            <person name="Horta C.L."/>
            <person name="Sato P.M."/>
            <person name="de Andrade R.F."/>
            <person name="Nishiyama M.Y."/>
            <person name="Cardoso-Silva C.B."/>
            <person name="Scortecci K.C."/>
            <person name="Garcia A.A.F."/>
            <person name="Carneiro M.S."/>
            <person name="Kim C."/>
            <person name="Paterson A.H."/>
            <person name="Berges H."/>
            <person name="D'Hont A."/>
            <person name="de-Souza A.P."/>
            <person name="Souza G.M."/>
            <person name="Vincentz M."/>
            <person name="Kitajima J.P."/>
            <person name="Van Sluys M.-A."/>
        </authorList>
    </citation>
    <scope>NUCLEOTIDE SEQUENCE</scope>
</reference>